<organism evidence="4 5">
    <name type="scientific">Aegilops tauschii subsp. strangulata</name>
    <name type="common">Goatgrass</name>
    <dbReference type="NCBI Taxonomy" id="200361"/>
    <lineage>
        <taxon>Eukaryota</taxon>
        <taxon>Viridiplantae</taxon>
        <taxon>Streptophyta</taxon>
        <taxon>Embryophyta</taxon>
        <taxon>Tracheophyta</taxon>
        <taxon>Spermatophyta</taxon>
        <taxon>Magnoliopsida</taxon>
        <taxon>Liliopsida</taxon>
        <taxon>Poales</taxon>
        <taxon>Poaceae</taxon>
        <taxon>BOP clade</taxon>
        <taxon>Pooideae</taxon>
        <taxon>Triticodae</taxon>
        <taxon>Triticeae</taxon>
        <taxon>Triticinae</taxon>
        <taxon>Aegilops</taxon>
    </lineage>
</organism>
<reference evidence="5" key="1">
    <citation type="journal article" date="2014" name="Science">
        <title>Ancient hybridizations among the ancestral genomes of bread wheat.</title>
        <authorList>
            <consortium name="International Wheat Genome Sequencing Consortium,"/>
            <person name="Marcussen T."/>
            <person name="Sandve S.R."/>
            <person name="Heier L."/>
            <person name="Spannagl M."/>
            <person name="Pfeifer M."/>
            <person name="Jakobsen K.S."/>
            <person name="Wulff B.B."/>
            <person name="Steuernagel B."/>
            <person name="Mayer K.F."/>
            <person name="Olsen O.A."/>
        </authorList>
    </citation>
    <scope>NUCLEOTIDE SEQUENCE [LARGE SCALE GENOMIC DNA]</scope>
    <source>
        <strain evidence="5">cv. AL8/78</strain>
    </source>
</reference>
<evidence type="ECO:0000313" key="4">
    <source>
        <dbReference type="EnsemblPlants" id="AET6Gv20741100.1"/>
    </source>
</evidence>
<dbReference type="STRING" id="200361.A0A453PI55"/>
<dbReference type="PANTHER" id="PTHR31495">
    <property type="entry name" value="PEROXYGENASE 3-RELATED"/>
    <property type="match status" value="1"/>
</dbReference>
<accession>A0A453PI55</accession>
<name>A0A453PI55_AEGTS</name>
<reference evidence="4" key="3">
    <citation type="journal article" date="2017" name="Nature">
        <title>Genome sequence of the progenitor of the wheat D genome Aegilops tauschii.</title>
        <authorList>
            <person name="Luo M.C."/>
            <person name="Gu Y.Q."/>
            <person name="Puiu D."/>
            <person name="Wang H."/>
            <person name="Twardziok S.O."/>
            <person name="Deal K.R."/>
            <person name="Huo N."/>
            <person name="Zhu T."/>
            <person name="Wang L."/>
            <person name="Wang Y."/>
            <person name="McGuire P.E."/>
            <person name="Liu S."/>
            <person name="Long H."/>
            <person name="Ramasamy R.K."/>
            <person name="Rodriguez J.C."/>
            <person name="Van S.L."/>
            <person name="Yuan L."/>
            <person name="Wang Z."/>
            <person name="Xia Z."/>
            <person name="Xiao L."/>
            <person name="Anderson O.D."/>
            <person name="Ouyang S."/>
            <person name="Liang Y."/>
            <person name="Zimin A.V."/>
            <person name="Pertea G."/>
            <person name="Qi P."/>
            <person name="Bennetzen J.L."/>
            <person name="Dai X."/>
            <person name="Dawson M.W."/>
            <person name="Muller H.G."/>
            <person name="Kugler K."/>
            <person name="Rivarola-Duarte L."/>
            <person name="Spannagl M."/>
            <person name="Mayer K.F.X."/>
            <person name="Lu F.H."/>
            <person name="Bevan M.W."/>
            <person name="Leroy P."/>
            <person name="Li P."/>
            <person name="You F.M."/>
            <person name="Sun Q."/>
            <person name="Liu Z."/>
            <person name="Lyons E."/>
            <person name="Wicker T."/>
            <person name="Salzberg S.L."/>
            <person name="Devos K.M."/>
            <person name="Dvorak J."/>
        </authorList>
    </citation>
    <scope>NUCLEOTIDE SEQUENCE [LARGE SCALE GENOMIC DNA]</scope>
    <source>
        <strain evidence="4">cv. AL8/78</strain>
    </source>
</reference>
<dbReference type="PROSITE" id="PS50222">
    <property type="entry name" value="EF_HAND_2"/>
    <property type="match status" value="1"/>
</dbReference>
<reference evidence="4" key="4">
    <citation type="submission" date="2019-03" db="UniProtKB">
        <authorList>
            <consortium name="EnsemblPlants"/>
        </authorList>
    </citation>
    <scope>IDENTIFICATION</scope>
</reference>
<reference evidence="4" key="5">
    <citation type="journal article" date="2021" name="G3 (Bethesda)">
        <title>Aegilops tauschii genome assembly Aet v5.0 features greater sequence contiguity and improved annotation.</title>
        <authorList>
            <person name="Wang L."/>
            <person name="Zhu T."/>
            <person name="Rodriguez J.C."/>
            <person name="Deal K.R."/>
            <person name="Dubcovsky J."/>
            <person name="McGuire P.E."/>
            <person name="Lux T."/>
            <person name="Spannagl M."/>
            <person name="Mayer K.F.X."/>
            <person name="Baldrich P."/>
            <person name="Meyers B.C."/>
            <person name="Huo N."/>
            <person name="Gu Y.Q."/>
            <person name="Zhou H."/>
            <person name="Devos K.M."/>
            <person name="Bennetzen J.L."/>
            <person name="Unver T."/>
            <person name="Budak H."/>
            <person name="Gulick P.J."/>
            <person name="Galiba G."/>
            <person name="Kalapos B."/>
            <person name="Nelson D.R."/>
            <person name="Li P."/>
            <person name="You F.M."/>
            <person name="Luo M.C."/>
            <person name="Dvorak J."/>
        </authorList>
    </citation>
    <scope>NUCLEOTIDE SEQUENCE [LARGE SCALE GENOMIC DNA]</scope>
    <source>
        <strain evidence="4">cv. AL8/78</strain>
    </source>
</reference>
<dbReference type="GO" id="GO:0005509">
    <property type="term" value="F:calcium ion binding"/>
    <property type="evidence" value="ECO:0007669"/>
    <property type="project" value="InterPro"/>
</dbReference>
<evidence type="ECO:0000256" key="2">
    <source>
        <dbReference type="SAM" id="MobiDB-lite"/>
    </source>
</evidence>
<dbReference type="Proteomes" id="UP000015105">
    <property type="component" value="Chromosome 6D"/>
</dbReference>
<evidence type="ECO:0000259" key="3">
    <source>
        <dbReference type="PROSITE" id="PS50222"/>
    </source>
</evidence>
<dbReference type="GO" id="GO:0004497">
    <property type="term" value="F:monooxygenase activity"/>
    <property type="evidence" value="ECO:0007669"/>
    <property type="project" value="TreeGrafter"/>
</dbReference>
<feature type="domain" description="EF-hand" evidence="3">
    <location>
        <begin position="113"/>
        <end position="148"/>
    </location>
</feature>
<reference evidence="5" key="2">
    <citation type="journal article" date="2017" name="Nat. Plants">
        <title>The Aegilops tauschii genome reveals multiple impacts of transposons.</title>
        <authorList>
            <person name="Zhao G."/>
            <person name="Zou C."/>
            <person name="Li K."/>
            <person name="Wang K."/>
            <person name="Li T."/>
            <person name="Gao L."/>
            <person name="Zhang X."/>
            <person name="Wang H."/>
            <person name="Yang Z."/>
            <person name="Liu X."/>
            <person name="Jiang W."/>
            <person name="Mao L."/>
            <person name="Kong X."/>
            <person name="Jiao Y."/>
            <person name="Jia J."/>
        </authorList>
    </citation>
    <scope>NUCLEOTIDE SEQUENCE [LARGE SCALE GENOMIC DNA]</scope>
    <source>
        <strain evidence="5">cv. AL8/78</strain>
    </source>
</reference>
<keyword evidence="5" id="KW-1185">Reference proteome</keyword>
<feature type="region of interest" description="Disordered" evidence="2">
    <location>
        <begin position="38"/>
        <end position="81"/>
    </location>
</feature>
<dbReference type="Pfam" id="PF05042">
    <property type="entry name" value="Caleosin"/>
    <property type="match status" value="1"/>
</dbReference>
<protein>
    <recommendedName>
        <fullName evidence="3">EF-hand domain-containing protein</fullName>
    </recommendedName>
</protein>
<sequence length="294" mass="31684">SLEHVSEECASPLAETCDPETAQPLTLRKTAILHIRTVHAETPVHTTRAAAKTQRSERGQQSKERASRKKSLEMDARPRRASSSPAAALSLLLLFPMFLGCQASAYGDDSGAGGMTALQKHAAFFDGDKDGVVTFSETYAAFRALGFGFAASTLSATFINGVLGPQTRPENDTARMSIYIENIHKGIHGSDSGAYDSQGRFVPDKLEAAFAKHGKTVPDALTSAEVDELITANRQPSDYAGWAGASAEWKLLYSIGKDKDGLLRKEDARGVYDGSLFARVVQERRASSQEETQA</sequence>
<dbReference type="InterPro" id="IPR002048">
    <property type="entry name" value="EF_hand_dom"/>
</dbReference>
<evidence type="ECO:0000256" key="1">
    <source>
        <dbReference type="ARBA" id="ARBA00006765"/>
    </source>
</evidence>
<dbReference type="Gramene" id="AET6Gv20741100.1">
    <property type="protein sequence ID" value="AET6Gv20741100.1"/>
    <property type="gene ID" value="AET6Gv20741100"/>
</dbReference>
<dbReference type="AlphaFoldDB" id="A0A453PI55"/>
<feature type="compositionally biased region" description="Basic and acidic residues" evidence="2">
    <location>
        <begin position="54"/>
        <end position="78"/>
    </location>
</feature>
<evidence type="ECO:0000313" key="5">
    <source>
        <dbReference type="Proteomes" id="UP000015105"/>
    </source>
</evidence>
<dbReference type="InterPro" id="IPR007736">
    <property type="entry name" value="Caleosin-related"/>
</dbReference>
<dbReference type="PANTHER" id="PTHR31495:SF2">
    <property type="entry name" value="OS02G0734600 PROTEIN"/>
    <property type="match status" value="1"/>
</dbReference>
<dbReference type="EnsemblPlants" id="AET6Gv20741100.1">
    <property type="protein sequence ID" value="AET6Gv20741100.1"/>
    <property type="gene ID" value="AET6Gv20741100"/>
</dbReference>
<proteinExistence type="inferred from homology"/>
<comment type="similarity">
    <text evidence="1">Belongs to the caleosin family.</text>
</comment>